<dbReference type="InterPro" id="IPR004148">
    <property type="entry name" value="BAR_dom"/>
</dbReference>
<comment type="caution">
    <text evidence="6">The sequence shown here is derived from an EMBL/GenBank/DDBJ whole genome shotgun (WGS) entry which is preliminary data.</text>
</comment>
<dbReference type="InterPro" id="IPR036028">
    <property type="entry name" value="SH3-like_dom_sf"/>
</dbReference>
<organism evidence="6 7">
    <name type="scientific">Entamoeba nuttalli</name>
    <dbReference type="NCBI Taxonomy" id="412467"/>
    <lineage>
        <taxon>Eukaryota</taxon>
        <taxon>Amoebozoa</taxon>
        <taxon>Evosea</taxon>
        <taxon>Archamoebae</taxon>
        <taxon>Mastigamoebida</taxon>
        <taxon>Entamoebidae</taxon>
        <taxon>Entamoeba</taxon>
    </lineage>
</organism>
<protein>
    <recommendedName>
        <fullName evidence="5">SH3 domain-containing protein</fullName>
    </recommendedName>
</protein>
<gene>
    <name evidence="6" type="ORF">ENUP19_0063G0008</name>
</gene>
<keyword evidence="3" id="KW-0175">Coiled coil</keyword>
<dbReference type="EMBL" id="BAAFRS010000063">
    <property type="protein sequence ID" value="GAB1221053.1"/>
    <property type="molecule type" value="Genomic_DNA"/>
</dbReference>
<feature type="compositionally biased region" description="Low complexity" evidence="4">
    <location>
        <begin position="273"/>
        <end position="288"/>
    </location>
</feature>
<dbReference type="Gene3D" id="2.30.30.40">
    <property type="entry name" value="SH3 Domains"/>
    <property type="match status" value="1"/>
</dbReference>
<feature type="domain" description="SH3" evidence="5">
    <location>
        <begin position="290"/>
        <end position="344"/>
    </location>
</feature>
<evidence type="ECO:0000256" key="3">
    <source>
        <dbReference type="SAM" id="Coils"/>
    </source>
</evidence>
<dbReference type="SUPFAM" id="SSF103657">
    <property type="entry name" value="BAR/IMD domain-like"/>
    <property type="match status" value="1"/>
</dbReference>
<proteinExistence type="predicted"/>
<evidence type="ECO:0000256" key="2">
    <source>
        <dbReference type="PROSITE-ProRule" id="PRU00192"/>
    </source>
</evidence>
<evidence type="ECO:0000256" key="4">
    <source>
        <dbReference type="SAM" id="MobiDB-lite"/>
    </source>
</evidence>
<dbReference type="CDD" id="cd00174">
    <property type="entry name" value="SH3"/>
    <property type="match status" value="1"/>
</dbReference>
<accession>A0ABQ0DDX2</accession>
<dbReference type="Proteomes" id="UP001628156">
    <property type="component" value="Unassembled WGS sequence"/>
</dbReference>
<name>A0ABQ0DDX2_9EUKA</name>
<keyword evidence="1 2" id="KW-0728">SH3 domain</keyword>
<dbReference type="PRINTS" id="PR00452">
    <property type="entry name" value="SH3DOMAIN"/>
</dbReference>
<reference evidence="6 7" key="1">
    <citation type="journal article" date="2019" name="PLoS Negl. Trop. Dis.">
        <title>Whole genome sequencing of Entamoeba nuttalli reveals mammalian host-related molecular signatures and a novel octapeptide-repeat surface protein.</title>
        <authorList>
            <person name="Tanaka M."/>
            <person name="Makiuchi T."/>
            <person name="Komiyama T."/>
            <person name="Shiina T."/>
            <person name="Osaki K."/>
            <person name="Tachibana H."/>
        </authorList>
    </citation>
    <scope>NUCLEOTIDE SEQUENCE [LARGE SCALE GENOMIC DNA]</scope>
    <source>
        <strain evidence="6 7">P19-061405</strain>
    </source>
</reference>
<evidence type="ECO:0000313" key="7">
    <source>
        <dbReference type="Proteomes" id="UP001628156"/>
    </source>
</evidence>
<dbReference type="Pfam" id="PF03114">
    <property type="entry name" value="BAR"/>
    <property type="match status" value="1"/>
</dbReference>
<sequence>MGKNLKPRNNMFFKRSFQGVKEIVGVSKKTEDNEVNQLKIDLQNTIKKLKKASSSYSKLPDAGRSSTVCHMQAMKDGKDLLGEGCCCQECYSIFEEIDMKGHLYGMKIKEEVIEPIQRLVEACTIMEKRTKTLGQRRLDMDAAHDKYESIAKKAPEKQNGLAEAETRYNEAKDNYDYLRNEIVTDINKCIEQVKIQFPQICVNCMKSYTDYINELNEIWTKVPSIISSIPEVDLKQEIPITPNEQSMIVLENVRAKKNNDLGGFINDDFTSQTKPTEPTTPVMTTPQPTNQFSTVTALYDYTAVDAGELSFKEGDVITVLEKSGDWWSGELNGVKGIFPSNYVN</sequence>
<feature type="coiled-coil region" evidence="3">
    <location>
        <begin position="28"/>
        <end position="55"/>
    </location>
</feature>
<dbReference type="CDD" id="cd07307">
    <property type="entry name" value="BAR"/>
    <property type="match status" value="1"/>
</dbReference>
<dbReference type="PANTHER" id="PTHR47174">
    <property type="entry name" value="BRIDGING INTEGRATOR 3"/>
    <property type="match status" value="1"/>
</dbReference>
<keyword evidence="7" id="KW-1185">Reference proteome</keyword>
<dbReference type="SUPFAM" id="SSF50044">
    <property type="entry name" value="SH3-domain"/>
    <property type="match status" value="1"/>
</dbReference>
<feature type="coiled-coil region" evidence="3">
    <location>
        <begin position="154"/>
        <end position="181"/>
    </location>
</feature>
<dbReference type="InterPro" id="IPR046982">
    <property type="entry name" value="BIN3/RVS161-like"/>
</dbReference>
<evidence type="ECO:0000259" key="5">
    <source>
        <dbReference type="PROSITE" id="PS50002"/>
    </source>
</evidence>
<dbReference type="SMART" id="SM00326">
    <property type="entry name" value="SH3"/>
    <property type="match status" value="1"/>
</dbReference>
<dbReference type="InterPro" id="IPR027267">
    <property type="entry name" value="AH/BAR_dom_sf"/>
</dbReference>
<dbReference type="PROSITE" id="PS50002">
    <property type="entry name" value="SH3"/>
    <property type="match status" value="1"/>
</dbReference>
<feature type="region of interest" description="Disordered" evidence="4">
    <location>
        <begin position="266"/>
        <end position="288"/>
    </location>
</feature>
<evidence type="ECO:0000313" key="6">
    <source>
        <dbReference type="EMBL" id="GAB1221053.1"/>
    </source>
</evidence>
<dbReference type="InterPro" id="IPR001452">
    <property type="entry name" value="SH3_domain"/>
</dbReference>
<dbReference type="PANTHER" id="PTHR47174:SF1">
    <property type="entry name" value="REDUCED VIABILITY UPON STARVATION PROTEIN 167"/>
    <property type="match status" value="1"/>
</dbReference>
<dbReference type="Gene3D" id="1.20.1270.60">
    <property type="entry name" value="Arfaptin homology (AH) domain/BAR domain"/>
    <property type="match status" value="1"/>
</dbReference>
<dbReference type="Pfam" id="PF00018">
    <property type="entry name" value="SH3_1"/>
    <property type="match status" value="1"/>
</dbReference>
<evidence type="ECO:0000256" key="1">
    <source>
        <dbReference type="ARBA" id="ARBA00022443"/>
    </source>
</evidence>